<gene>
    <name evidence="2" type="ORF">BDY21DRAFT_340204</name>
</gene>
<evidence type="ECO:0000313" key="2">
    <source>
        <dbReference type="EMBL" id="KAF2459234.1"/>
    </source>
</evidence>
<organism evidence="2 3">
    <name type="scientific">Lineolata rhizophorae</name>
    <dbReference type="NCBI Taxonomy" id="578093"/>
    <lineage>
        <taxon>Eukaryota</taxon>
        <taxon>Fungi</taxon>
        <taxon>Dikarya</taxon>
        <taxon>Ascomycota</taxon>
        <taxon>Pezizomycotina</taxon>
        <taxon>Dothideomycetes</taxon>
        <taxon>Dothideomycetes incertae sedis</taxon>
        <taxon>Lineolatales</taxon>
        <taxon>Lineolataceae</taxon>
        <taxon>Lineolata</taxon>
    </lineage>
</organism>
<proteinExistence type="predicted"/>
<dbReference type="AlphaFoldDB" id="A0A6A6P5Y5"/>
<accession>A0A6A6P5Y5</accession>
<feature type="region of interest" description="Disordered" evidence="1">
    <location>
        <begin position="73"/>
        <end position="94"/>
    </location>
</feature>
<sequence>MYVCRSSALSTSLLQSWATGTFTLQLFLKIRHRPQKQQARKIPRLKVLELLTLDKPIKCTPLHRGPYQCMGRVSSSRCRRRQPQRSGDQSKRLPKLSCKPFIREAEL</sequence>
<reference evidence="2" key="1">
    <citation type="journal article" date="2020" name="Stud. Mycol.">
        <title>101 Dothideomycetes genomes: a test case for predicting lifestyles and emergence of pathogens.</title>
        <authorList>
            <person name="Haridas S."/>
            <person name="Albert R."/>
            <person name="Binder M."/>
            <person name="Bloem J."/>
            <person name="Labutti K."/>
            <person name="Salamov A."/>
            <person name="Andreopoulos B."/>
            <person name="Baker S."/>
            <person name="Barry K."/>
            <person name="Bills G."/>
            <person name="Bluhm B."/>
            <person name="Cannon C."/>
            <person name="Castanera R."/>
            <person name="Culley D."/>
            <person name="Daum C."/>
            <person name="Ezra D."/>
            <person name="Gonzalez J."/>
            <person name="Henrissat B."/>
            <person name="Kuo A."/>
            <person name="Liang C."/>
            <person name="Lipzen A."/>
            <person name="Lutzoni F."/>
            <person name="Magnuson J."/>
            <person name="Mondo S."/>
            <person name="Nolan M."/>
            <person name="Ohm R."/>
            <person name="Pangilinan J."/>
            <person name="Park H.-J."/>
            <person name="Ramirez L."/>
            <person name="Alfaro M."/>
            <person name="Sun H."/>
            <person name="Tritt A."/>
            <person name="Yoshinaga Y."/>
            <person name="Zwiers L.-H."/>
            <person name="Turgeon B."/>
            <person name="Goodwin S."/>
            <person name="Spatafora J."/>
            <person name="Crous P."/>
            <person name="Grigoriev I."/>
        </authorList>
    </citation>
    <scope>NUCLEOTIDE SEQUENCE</scope>
    <source>
        <strain evidence="2">ATCC 16933</strain>
    </source>
</reference>
<protein>
    <submittedName>
        <fullName evidence="2">Uncharacterized protein</fullName>
    </submittedName>
</protein>
<name>A0A6A6P5Y5_9PEZI</name>
<dbReference type="EMBL" id="MU001676">
    <property type="protein sequence ID" value="KAF2459234.1"/>
    <property type="molecule type" value="Genomic_DNA"/>
</dbReference>
<dbReference type="Proteomes" id="UP000799766">
    <property type="component" value="Unassembled WGS sequence"/>
</dbReference>
<keyword evidence="3" id="KW-1185">Reference proteome</keyword>
<evidence type="ECO:0000313" key="3">
    <source>
        <dbReference type="Proteomes" id="UP000799766"/>
    </source>
</evidence>
<evidence type="ECO:0000256" key="1">
    <source>
        <dbReference type="SAM" id="MobiDB-lite"/>
    </source>
</evidence>